<feature type="non-terminal residue" evidence="2">
    <location>
        <position position="198"/>
    </location>
</feature>
<dbReference type="PANTHER" id="PTHR45827:SF1">
    <property type="entry name" value="SORTING NEXIN"/>
    <property type="match status" value="1"/>
</dbReference>
<dbReference type="GO" id="GO:0097320">
    <property type="term" value="P:plasma membrane tubulation"/>
    <property type="evidence" value="ECO:0007669"/>
    <property type="project" value="TreeGrafter"/>
</dbReference>
<comment type="caution">
    <text evidence="2">The sequence shown here is derived from an EMBL/GenBank/DDBJ whole genome shotgun (WGS) entry which is preliminary data.</text>
</comment>
<evidence type="ECO:0000313" key="2">
    <source>
        <dbReference type="EMBL" id="CAL4132758.1"/>
    </source>
</evidence>
<dbReference type="GO" id="GO:0016197">
    <property type="term" value="P:endosomal transport"/>
    <property type="evidence" value="ECO:0007669"/>
    <property type="project" value="TreeGrafter"/>
</dbReference>
<name>A0AAV2RRR5_MEGNR</name>
<dbReference type="InterPro" id="IPR019497">
    <property type="entry name" value="Sorting_nexin_WASP-bd-dom"/>
</dbReference>
<dbReference type="GO" id="GO:0031410">
    <property type="term" value="C:cytoplasmic vesicle"/>
    <property type="evidence" value="ECO:0007669"/>
    <property type="project" value="TreeGrafter"/>
</dbReference>
<dbReference type="Pfam" id="PF10456">
    <property type="entry name" value="BAR_3_WASP_bdg"/>
    <property type="match status" value="1"/>
</dbReference>
<proteinExistence type="predicted"/>
<sequence>ENQKINYMHFFSVRKYSVNLVKMSDLKKTKKNSIALCNKYSHFLMTFSALSRKYSVNLVNISYDCNRAIKNSTEVHKSITLIFNENPKLNYTSLPCLLQNYKNGVAMSLMIIIMEKGAITKRKQVEKEASEGRLDHDQVPPIVRRSDTIAYALHAEVAHFHDERQRDFKKAMTSFLTEQINFYQKITDRLRDSLQHFN</sequence>
<accession>A0AAV2RRR5</accession>
<evidence type="ECO:0000313" key="3">
    <source>
        <dbReference type="Proteomes" id="UP001497623"/>
    </source>
</evidence>
<protein>
    <recommendedName>
        <fullName evidence="1">Sorting nexin protein WASP-binding domain-containing protein</fullName>
    </recommendedName>
</protein>
<feature type="domain" description="Sorting nexin protein WASP-binding" evidence="1">
    <location>
        <begin position="15"/>
        <end position="197"/>
    </location>
</feature>
<dbReference type="PANTHER" id="PTHR45827">
    <property type="entry name" value="SORTING NEXIN"/>
    <property type="match status" value="1"/>
</dbReference>
<feature type="non-terminal residue" evidence="2">
    <location>
        <position position="1"/>
    </location>
</feature>
<dbReference type="GO" id="GO:0005886">
    <property type="term" value="C:plasma membrane"/>
    <property type="evidence" value="ECO:0007669"/>
    <property type="project" value="TreeGrafter"/>
</dbReference>
<dbReference type="AlphaFoldDB" id="A0AAV2RRR5"/>
<evidence type="ECO:0000259" key="1">
    <source>
        <dbReference type="Pfam" id="PF10456"/>
    </source>
</evidence>
<gene>
    <name evidence="2" type="ORF">MNOR_LOCUS27058</name>
</gene>
<dbReference type="EMBL" id="CAXKWB010027902">
    <property type="protein sequence ID" value="CAL4132758.1"/>
    <property type="molecule type" value="Genomic_DNA"/>
</dbReference>
<dbReference type="Gene3D" id="1.20.1270.60">
    <property type="entry name" value="Arfaptin homology (AH) domain/BAR domain"/>
    <property type="match status" value="1"/>
</dbReference>
<reference evidence="2 3" key="1">
    <citation type="submission" date="2024-05" db="EMBL/GenBank/DDBJ databases">
        <authorList>
            <person name="Wallberg A."/>
        </authorList>
    </citation>
    <scope>NUCLEOTIDE SEQUENCE [LARGE SCALE GENOMIC DNA]</scope>
</reference>
<dbReference type="GO" id="GO:0035091">
    <property type="term" value="F:phosphatidylinositol binding"/>
    <property type="evidence" value="ECO:0007669"/>
    <property type="project" value="TreeGrafter"/>
</dbReference>
<keyword evidence="3" id="KW-1185">Reference proteome</keyword>
<organism evidence="2 3">
    <name type="scientific">Meganyctiphanes norvegica</name>
    <name type="common">Northern krill</name>
    <name type="synonym">Thysanopoda norvegica</name>
    <dbReference type="NCBI Taxonomy" id="48144"/>
    <lineage>
        <taxon>Eukaryota</taxon>
        <taxon>Metazoa</taxon>
        <taxon>Ecdysozoa</taxon>
        <taxon>Arthropoda</taxon>
        <taxon>Crustacea</taxon>
        <taxon>Multicrustacea</taxon>
        <taxon>Malacostraca</taxon>
        <taxon>Eumalacostraca</taxon>
        <taxon>Eucarida</taxon>
        <taxon>Euphausiacea</taxon>
        <taxon>Euphausiidae</taxon>
        <taxon>Meganyctiphanes</taxon>
    </lineage>
</organism>
<dbReference type="Proteomes" id="UP001497623">
    <property type="component" value="Unassembled WGS sequence"/>
</dbReference>
<dbReference type="GO" id="GO:0006897">
    <property type="term" value="P:endocytosis"/>
    <property type="evidence" value="ECO:0007669"/>
    <property type="project" value="TreeGrafter"/>
</dbReference>
<dbReference type="InterPro" id="IPR027267">
    <property type="entry name" value="AH/BAR_dom_sf"/>
</dbReference>